<dbReference type="GO" id="GO:0008270">
    <property type="term" value="F:zinc ion binding"/>
    <property type="evidence" value="ECO:0007669"/>
    <property type="project" value="InterPro"/>
</dbReference>
<keyword evidence="3 5" id="KW-0862">Zinc</keyword>
<organism evidence="7 8">
    <name type="scientific">Penicillium subrubescens</name>
    <dbReference type="NCBI Taxonomy" id="1316194"/>
    <lineage>
        <taxon>Eukaryota</taxon>
        <taxon>Fungi</taxon>
        <taxon>Dikarya</taxon>
        <taxon>Ascomycota</taxon>
        <taxon>Pezizomycotina</taxon>
        <taxon>Eurotiomycetes</taxon>
        <taxon>Eurotiomycetidae</taxon>
        <taxon>Eurotiales</taxon>
        <taxon>Aspergillaceae</taxon>
        <taxon>Penicillium</taxon>
    </lineage>
</organism>
<gene>
    <name evidence="7" type="ORF">PENSUB_5708</name>
</gene>
<dbReference type="Gene3D" id="3.90.180.10">
    <property type="entry name" value="Medium-chain alcohol dehydrogenases, catalytic domain"/>
    <property type="match status" value="1"/>
</dbReference>
<dbReference type="InterPro" id="IPR047109">
    <property type="entry name" value="CAD-like"/>
</dbReference>
<dbReference type="SMART" id="SM00829">
    <property type="entry name" value="PKS_ER"/>
    <property type="match status" value="1"/>
</dbReference>
<keyword evidence="4" id="KW-0560">Oxidoreductase</keyword>
<proteinExistence type="inferred from homology"/>
<evidence type="ECO:0000256" key="3">
    <source>
        <dbReference type="ARBA" id="ARBA00022833"/>
    </source>
</evidence>
<dbReference type="Proteomes" id="UP000186955">
    <property type="component" value="Unassembled WGS sequence"/>
</dbReference>
<dbReference type="PROSITE" id="PS00065">
    <property type="entry name" value="D_2_HYDROXYACID_DH_1"/>
    <property type="match status" value="1"/>
</dbReference>
<dbReference type="InterPro" id="IPR013154">
    <property type="entry name" value="ADH-like_N"/>
</dbReference>
<evidence type="ECO:0000256" key="2">
    <source>
        <dbReference type="ARBA" id="ARBA00022723"/>
    </source>
</evidence>
<dbReference type="InterPro" id="IPR029752">
    <property type="entry name" value="D-isomer_DH_CS1"/>
</dbReference>
<sequence>MSSVYKFTVWRGQKDGSIAEDTTERPALTGDQVYINVTHSGVCGSDLHCIPFGIALGHEGAGVVEATGPEVKSLRVGDRVGWGYPFDSCGTCEKCMDGYPTICDTPVYYGTANLDSGSFATGAIRKESFVFRIPDNMPSEQAAPLMCGGITVFAPLMLCGVKPSDTVGIVGMGGLGHLAIQFARAMGCEVVVFSQTESKKEDAMKLGASCFVTTRGKTDLTSDVSSKVHHLLVTTAELPDWDLFFPILAKGSAIFPLTATGPEAQLALPHMKFLVNGAKVQSPMPSKKTYSDMLKFAARNNIRAIIECEPLSTEGINKTLDRLKRGNVRYRGVLCKH</sequence>
<evidence type="ECO:0000256" key="5">
    <source>
        <dbReference type="RuleBase" id="RU361277"/>
    </source>
</evidence>
<accession>A0A1Q5U780</accession>
<dbReference type="AlphaFoldDB" id="A0A1Q5U780"/>
<feature type="domain" description="Enoyl reductase (ER)" evidence="6">
    <location>
        <begin position="12"/>
        <end position="275"/>
    </location>
</feature>
<dbReference type="OrthoDB" id="1879366at2759"/>
<dbReference type="InterPro" id="IPR013149">
    <property type="entry name" value="ADH-like_C"/>
</dbReference>
<name>A0A1Q5U780_9EURO</name>
<evidence type="ECO:0000256" key="1">
    <source>
        <dbReference type="ARBA" id="ARBA00001947"/>
    </source>
</evidence>
<evidence type="ECO:0000313" key="7">
    <source>
        <dbReference type="EMBL" id="OKP08341.1"/>
    </source>
</evidence>
<dbReference type="InterPro" id="IPR011032">
    <property type="entry name" value="GroES-like_sf"/>
</dbReference>
<dbReference type="Gene3D" id="3.40.50.720">
    <property type="entry name" value="NAD(P)-binding Rossmann-like Domain"/>
    <property type="match status" value="1"/>
</dbReference>
<dbReference type="SUPFAM" id="SSF51735">
    <property type="entry name" value="NAD(P)-binding Rossmann-fold domains"/>
    <property type="match status" value="1"/>
</dbReference>
<dbReference type="STRING" id="1316194.A0A1Q5U780"/>
<protein>
    <submittedName>
        <fullName evidence="7">Alcohol dehydrogenase</fullName>
    </submittedName>
</protein>
<dbReference type="FunFam" id="3.40.50.720:FF:000022">
    <property type="entry name" value="Cinnamyl alcohol dehydrogenase"/>
    <property type="match status" value="1"/>
</dbReference>
<dbReference type="PROSITE" id="PS00059">
    <property type="entry name" value="ADH_ZINC"/>
    <property type="match status" value="1"/>
</dbReference>
<dbReference type="Pfam" id="PF08240">
    <property type="entry name" value="ADH_N"/>
    <property type="match status" value="1"/>
</dbReference>
<dbReference type="EMBL" id="MNBE01000569">
    <property type="protein sequence ID" value="OKP08341.1"/>
    <property type="molecule type" value="Genomic_DNA"/>
</dbReference>
<dbReference type="InterPro" id="IPR020843">
    <property type="entry name" value="ER"/>
</dbReference>
<comment type="similarity">
    <text evidence="5">Belongs to the zinc-containing alcohol dehydrogenase family.</text>
</comment>
<dbReference type="GO" id="GO:0016616">
    <property type="term" value="F:oxidoreductase activity, acting on the CH-OH group of donors, NAD or NADP as acceptor"/>
    <property type="evidence" value="ECO:0007669"/>
    <property type="project" value="InterPro"/>
</dbReference>
<keyword evidence="8" id="KW-1185">Reference proteome</keyword>
<comment type="caution">
    <text evidence="7">The sequence shown here is derived from an EMBL/GenBank/DDBJ whole genome shotgun (WGS) entry which is preliminary data.</text>
</comment>
<dbReference type="InterPro" id="IPR002328">
    <property type="entry name" value="ADH_Zn_CS"/>
</dbReference>
<dbReference type="PANTHER" id="PTHR42683">
    <property type="entry name" value="ALDEHYDE REDUCTASE"/>
    <property type="match status" value="1"/>
</dbReference>
<dbReference type="InterPro" id="IPR036291">
    <property type="entry name" value="NAD(P)-bd_dom_sf"/>
</dbReference>
<dbReference type="Pfam" id="PF00107">
    <property type="entry name" value="ADH_zinc_N"/>
    <property type="match status" value="1"/>
</dbReference>
<evidence type="ECO:0000256" key="4">
    <source>
        <dbReference type="ARBA" id="ARBA00023002"/>
    </source>
</evidence>
<dbReference type="CDD" id="cd05283">
    <property type="entry name" value="CAD1"/>
    <property type="match status" value="1"/>
</dbReference>
<evidence type="ECO:0000259" key="6">
    <source>
        <dbReference type="SMART" id="SM00829"/>
    </source>
</evidence>
<dbReference type="SUPFAM" id="SSF50129">
    <property type="entry name" value="GroES-like"/>
    <property type="match status" value="1"/>
</dbReference>
<keyword evidence="2 5" id="KW-0479">Metal-binding</keyword>
<comment type="cofactor">
    <cofactor evidence="1 5">
        <name>Zn(2+)</name>
        <dbReference type="ChEBI" id="CHEBI:29105"/>
    </cofactor>
</comment>
<evidence type="ECO:0000313" key="8">
    <source>
        <dbReference type="Proteomes" id="UP000186955"/>
    </source>
</evidence>
<reference evidence="7 8" key="1">
    <citation type="submission" date="2016-10" db="EMBL/GenBank/DDBJ databases">
        <title>Genome sequence of the ascomycete fungus Penicillium subrubescens.</title>
        <authorList>
            <person name="De Vries R.P."/>
            <person name="Peng M."/>
            <person name="Dilokpimol A."/>
            <person name="Hilden K."/>
            <person name="Makela M.R."/>
            <person name="Grigoriev I."/>
            <person name="Riley R."/>
            <person name="Granchi Z."/>
        </authorList>
    </citation>
    <scope>NUCLEOTIDE SEQUENCE [LARGE SCALE GENOMIC DNA]</scope>
    <source>
        <strain evidence="7 8">CBS 132785</strain>
    </source>
</reference>